<dbReference type="PANTHER" id="PTHR31490">
    <property type="entry name" value="GLYCOSYL HYDROLASE"/>
    <property type="match status" value="1"/>
</dbReference>
<accession>A0A7G2F811</accession>
<evidence type="ECO:0000256" key="4">
    <source>
        <dbReference type="ARBA" id="ARBA00022801"/>
    </source>
</evidence>
<dbReference type="Proteomes" id="UP000516314">
    <property type="component" value="Chromosome 4"/>
</dbReference>
<feature type="signal peptide" evidence="8">
    <location>
        <begin position="1"/>
        <end position="20"/>
    </location>
</feature>
<dbReference type="EMBL" id="LR881469">
    <property type="protein sequence ID" value="CAD5329870.1"/>
    <property type="molecule type" value="Genomic_DNA"/>
</dbReference>
<evidence type="ECO:0000313" key="11">
    <source>
        <dbReference type="Proteomes" id="UP000516314"/>
    </source>
</evidence>
<gene>
    <name evidence="10" type="ORF">AT9943_LOCUS17439</name>
</gene>
<evidence type="ECO:0000256" key="2">
    <source>
        <dbReference type="ARBA" id="ARBA00022651"/>
    </source>
</evidence>
<evidence type="ECO:0000256" key="5">
    <source>
        <dbReference type="ARBA" id="ARBA00023277"/>
    </source>
</evidence>
<feature type="domain" description="GH10" evidence="9">
    <location>
        <begin position="2890"/>
        <end position="3181"/>
    </location>
</feature>
<evidence type="ECO:0000313" key="10">
    <source>
        <dbReference type="EMBL" id="CAD5329870.1"/>
    </source>
</evidence>
<feature type="chain" id="PRO_5028866869" evidence="8">
    <location>
        <begin position="21"/>
        <end position="3250"/>
    </location>
</feature>
<reference evidence="10 11" key="1">
    <citation type="submission" date="2020-09" db="EMBL/GenBank/DDBJ databases">
        <authorList>
            <person name="Ashkenazy H."/>
        </authorList>
    </citation>
    <scope>NUCLEOTIDE SEQUENCE [LARGE SCALE GENOMIC DNA]</scope>
    <source>
        <strain evidence="11">cv. Cdm-0</strain>
    </source>
</reference>
<protein>
    <submittedName>
        <fullName evidence="10">(thale cress) hypothetical protein</fullName>
    </submittedName>
</protein>
<evidence type="ECO:0000256" key="1">
    <source>
        <dbReference type="ARBA" id="ARBA00007495"/>
    </source>
</evidence>
<dbReference type="SUPFAM" id="SSF49785">
    <property type="entry name" value="Galactose-binding domain-like"/>
    <property type="match status" value="4"/>
</dbReference>
<dbReference type="Pfam" id="PF00331">
    <property type="entry name" value="Glyco_hydro_10"/>
    <property type="match status" value="6"/>
</dbReference>
<dbReference type="InterPro" id="IPR017853">
    <property type="entry name" value="GH"/>
</dbReference>
<dbReference type="Gene3D" id="2.60.120.260">
    <property type="entry name" value="Galactose-binding domain-like"/>
    <property type="match status" value="5"/>
</dbReference>
<proteinExistence type="inferred from homology"/>
<dbReference type="Pfam" id="PF02018">
    <property type="entry name" value="CBM_4_9"/>
    <property type="match status" value="2"/>
</dbReference>
<dbReference type="PANTHER" id="PTHR31490:SF2">
    <property type="entry name" value="GLYCOSYL HYDROLASE FAMILY 10 PROTEIN"/>
    <property type="match status" value="1"/>
</dbReference>
<feature type="domain" description="GH10" evidence="9">
    <location>
        <begin position="1265"/>
        <end position="1566"/>
    </location>
</feature>
<dbReference type="InterPro" id="IPR001000">
    <property type="entry name" value="GH10_dom"/>
</dbReference>
<feature type="domain" description="GH10" evidence="9">
    <location>
        <begin position="1805"/>
        <end position="2105"/>
    </location>
</feature>
<dbReference type="InterPro" id="IPR008979">
    <property type="entry name" value="Galactose-bd-like_sf"/>
</dbReference>
<keyword evidence="4" id="KW-0378">Hydrolase</keyword>
<evidence type="ECO:0000256" key="8">
    <source>
        <dbReference type="SAM" id="SignalP"/>
    </source>
</evidence>
<keyword evidence="2" id="KW-0858">Xylan degradation</keyword>
<feature type="domain" description="GH10" evidence="9">
    <location>
        <begin position="2307"/>
        <end position="2606"/>
    </location>
</feature>
<keyword evidence="6" id="KW-0326">Glycosidase</keyword>
<organism evidence="10 11">
    <name type="scientific">Arabidopsis thaliana</name>
    <name type="common">Mouse-ear cress</name>
    <dbReference type="NCBI Taxonomy" id="3702"/>
    <lineage>
        <taxon>Eukaryota</taxon>
        <taxon>Viridiplantae</taxon>
        <taxon>Streptophyta</taxon>
        <taxon>Embryophyta</taxon>
        <taxon>Tracheophyta</taxon>
        <taxon>Spermatophyta</taxon>
        <taxon>Magnoliopsida</taxon>
        <taxon>eudicotyledons</taxon>
        <taxon>Gunneridae</taxon>
        <taxon>Pentapetalae</taxon>
        <taxon>rosids</taxon>
        <taxon>malvids</taxon>
        <taxon>Brassicales</taxon>
        <taxon>Brassicaceae</taxon>
        <taxon>Camelineae</taxon>
        <taxon>Arabidopsis</taxon>
    </lineage>
</organism>
<dbReference type="InterPro" id="IPR003305">
    <property type="entry name" value="CenC_carb-bd"/>
</dbReference>
<comment type="similarity">
    <text evidence="1">Belongs to the glycosyl hydrolase 10 (cellulase F) family.</text>
</comment>
<keyword evidence="5" id="KW-0119">Carbohydrate metabolism</keyword>
<dbReference type="Gene3D" id="3.20.20.80">
    <property type="entry name" value="Glycosidases"/>
    <property type="match status" value="6"/>
</dbReference>
<dbReference type="GO" id="GO:0031176">
    <property type="term" value="F:endo-1,4-beta-xylanase activity"/>
    <property type="evidence" value="ECO:0007669"/>
    <property type="project" value="UniProtKB-ARBA"/>
</dbReference>
<evidence type="ECO:0000256" key="7">
    <source>
        <dbReference type="ARBA" id="ARBA00023326"/>
    </source>
</evidence>
<dbReference type="PROSITE" id="PS51760">
    <property type="entry name" value="GH10_2"/>
    <property type="match status" value="6"/>
</dbReference>
<feature type="domain" description="GH10" evidence="9">
    <location>
        <begin position="733"/>
        <end position="1025"/>
    </location>
</feature>
<sequence>MKRLLLLVVLCSLSLSRCESKVVPYDYSATIEASNCSCLEIPLKPQYNGGIIVSPDVRDGTLGWTPFGNAKVDFRKIGNHNFVVARDRKQPFDSVSQKVYLKKGLLYTFSAWLQVSKGKAPVKAVFKKNGQYKVAGSVVAESKCWSMLKGGLTVDESGPAELYFESEDTTVEIWVDSVSLQPFTQEEWNSHREQSIQKERKRTVRIRAVNSKGEPIPKATISIEQRKLGFPFGCEVEKNILGNKAYQNWFTQRFTVTTFANEMKWYSTEVVRGKEDYSTADAMLRFFKQHGVAVRGHNILWNDPKYQPRWVNALSGNDLYNAVKRRVFSVVSRYKGQLAGWDVVNENLHFSYFEDKMGPKASYNIFKMAQAFDPTTTMFMNEYNTLEESRDSDSSLARYLQKLRELRSIRVCGNISLGIGLESHFKTPNIPYMRSALDTLAATGLPIWLTEVDVEAPPNVQAKYFEQVLREGHAHPQVKGIVTWSGYSPSGCYRMCLTDGNFKNLPTGDVVDKLLHEWGGFRRQTTGVTDADGYFEASLFHGDYDLKIAHPLTNSKASHSFKLTSDVSSSQNQPSSFCLENPYKPQYNGGIIVNPELQNGSQGWSKFGNAKVEFREFGDNHYVVARQRNQSFDSVSQTVYLEKELLYTFSAWLQVSEGKAPVRAIFKKNGEYKNAGSVVAESKCWSMLKGGLTVDESGPAELFFESIYKARKGAVRIRAVNREGEPIPNATISIQQKRLGFPFGCEVEKNILGNQAYENWFTQRFTVTTFANEMKWYSTEVVRGKEDYSTADAMLRFFKQHGVAVRGHNVLWDDPKYQPGWVNSLSGNDLYNAVKRRVFSVVSRYKGQLAGWDVVNENLHFSFFENKMGTKASYDIYEITHAIDPRATLFINEFNTLEEPRDPVSTPARYLQMLKELQSIRISGYIRLAIGLESHFKTPNIPYMRSALDILAATGLPIWLTEIDVEAPPSVQAKYFEQVLREGHAHPQVKGMVVWGGYSPSGCYRMCLTDGNFRNLPTGDVVDMLLREWGGLRSQTTGVTDANGFYEASLFHVAADSVKKLPWDILSMTMRSLGCEEQSVPYDYSATIECLENPYKPQYNGGIIVNPDLQNGSQGWSQFGNAKVDFREFGGNKFVVATQRNQSSDSISQKVYLEKGILYTFSAWLQVSIGKSPVSAVFKKNGEYKHAGSVVAESKCWSMLKGGLTVDESGPAELFFESENTMVEIWVDSVSLQPFTQEEWNSHHEQSIGKVRKGTVRIRVMNNKGETIPNATISIEQKKLGYPFGCAVENNILGNQAYQNWFTQRFTVTTFGNEMKWYSTERIRGQEDYSTADAMLSFFKSHGIAVRGHNVLWDDPKYQPGWVNSLSGNDLYNAVKRRVYSVVSRYKGQLLGWDVVNENLHFSFFESKFGPKASYNTYTMAHAVDPRTPMFMNEYNTLEQPKDLTSSPARYLGKLRELQSIRVAGKIPLAIGLESHFSTPNIPYMRSALDTFGATGLPIWLTEIDVDAPPNVRANYFEQVLREGHAHPKVNGMVMWTGYSPSGCYRMCLTDGNFKNLPTGDVVDKLLREWGGLRSQTTGVTDANGLFEAPLFHGDYDLRISHPLTNSKASYNFTLTSDDDSSQKQPSLYCLEIPYKPQYNGGIIVNPDMQNGSQGWSQFENAKVDFREFGGNKFVVATQRNQSSDSVSQKVYLEKGILYTFSAWLQVSTGKAPVSAVFKKNGEYKHAGSVVAESKCWSMLKGGLTVDESGPAELFFESEDTTVEIWVDSVSLQPFTQDEWNAHQEQSIENSRKGPVRIRVVNNKGEKIPNASITIEQKRLGFPFGSAVAQNILGNQAYQNWFTQRFTVTTFENEMKWYSTESVRGIENYTVADAMLRFFNQHGIAVRGHNVVWDHPKYQSKWVTSLSRNDLYNAVKRRVFSVVSRYKGQLAGWDVVNENFHHSFFESKFGPNASNNIFAMAHAIDPSTTMFMNEFYTLEDPTDLKASPAKYLQKLRELQSIRVRGNIPLGIGLESHFSTPNIPYMRSALDTLGATGLPIWLTEIDVKAPSSDQAKYFEQVLREGHAHPHVKGMVTWTAYAPNCYHMCLTDGNFKNLPTGDVVDKLIREWGGLRSQTTEVTDADGFFEASLFHVLTERKMNSIKNGFFLCMIFLLWCHVDSGVSIDPFSHSHSLNTECVMKPPRSSETKGLLQFSRSLEDDSDEEWKIDGNGFIREMAQRIQLHQGNIYSFSAWVKLREGNDKKVGVVFRTENGRLVHGGEVRANQECWTLLKGGIVPDFSGPVDIFFEIRKSKVRFEVTYENKTAVKGVVISLKQTKSSFLLGCGMNFRILQSQGYRKWFASRFKITSFTNEMKWYATEKARGQENYTVADSMLKFAEDNGILVRGHTVLWDNPKMQPSWVKNIKDPNDVMNVTLNRINSVMKRYKGKLTGWDVVNENLHWDYFEKMLGANASTSFYNLAFKIDPDVRLFVNEYNTIENTKEFTATPIKVKKMMEEILAYPGNKNMKGAIGAQGHFGPTQPNLAYIRSALDTLGSLGLPIWLTEVDMPKCPNQAQYVEDILREAYSHPAVKGIIIFGGPEVSGFDKLTLADKDFNNTQTGDVIDKLLKEWQQKSSEIQTNFTADSDNEEEEVSLLHGHYNVNVSHPWIANLSTSFSLEVTKEMDQDQIGFCRDISVFTGRIMKNINNGFFLCMLLLLWCFVHSGISIDPFSPSDSLKTECVMKPPRSSETKGLLQFSRSVEDDSDEEWKIDGSGSIREMTQRIQLHEGNIYSFSAWVKLREGNNKKVGVVFRTENGRFVHGGEVRAKKRCWTLLKGGIVPDVSGSVDIFFESDDKEAKISASDVSLKQFSKQEWKLKQDQLVEKIRKSKVRFEVTYQNKTAVKGAVISIEQTKPSFLLGCAMNFRILQSEGYRNWFASRFKITSFTNEMKWYTTEKERGHENYTAADSMLKFAEENGILVRGHTVLWDDPLMQPTWVPKIEDPNDLMNVTLNRINSVMTRYKGKLTGWDVVNENVHWDYFEKMLGANASSSFYNLAFKLDPDVTMFVNEYNTIENRVEVTATPVKVKEKMEEILAYPGNMNIKGAIGAQGHFRPTQPNLAYMRSALDTLGSLGLPIWLTEVDMPKCPNQEVYIEEILREAYSHPAVKGIIIFAGPEVSGFDKLTLADKYFNNTATGDVIDKLLKEWQQSSEIPKIFMTDSENDEEEVSLLHGHYNVNVSHPWMKNMSTSFSLEVTKEMGQRQVVRVVINA</sequence>
<evidence type="ECO:0000256" key="3">
    <source>
        <dbReference type="ARBA" id="ARBA00022737"/>
    </source>
</evidence>
<dbReference type="SMART" id="SM00633">
    <property type="entry name" value="Glyco_10"/>
    <property type="match status" value="2"/>
</dbReference>
<keyword evidence="8" id="KW-0732">Signal</keyword>
<dbReference type="SUPFAM" id="SSF51445">
    <property type="entry name" value="(Trans)glycosidases"/>
    <property type="match status" value="6"/>
</dbReference>
<evidence type="ECO:0000256" key="6">
    <source>
        <dbReference type="ARBA" id="ARBA00023295"/>
    </source>
</evidence>
<feature type="domain" description="GH10" evidence="9">
    <location>
        <begin position="222"/>
        <end position="514"/>
    </location>
</feature>
<dbReference type="InterPro" id="IPR044846">
    <property type="entry name" value="GH10"/>
</dbReference>
<keyword evidence="3" id="KW-0677">Repeat</keyword>
<name>A0A7G2F811_ARATH</name>
<keyword evidence="7" id="KW-0624">Polysaccharide degradation</keyword>
<dbReference type="GO" id="GO:0045493">
    <property type="term" value="P:xylan catabolic process"/>
    <property type="evidence" value="ECO:0007669"/>
    <property type="project" value="UniProtKB-KW"/>
</dbReference>
<evidence type="ECO:0000259" key="9">
    <source>
        <dbReference type="PROSITE" id="PS51760"/>
    </source>
</evidence>
<dbReference type="FunFam" id="3.20.20.80:FF:000104">
    <property type="entry name" value="Endo-1,4-beta-xylanase A"/>
    <property type="match status" value="1"/>
</dbReference>